<evidence type="ECO:0000313" key="3">
    <source>
        <dbReference type="Proteomes" id="UP000027002"/>
    </source>
</evidence>
<dbReference type="PANTHER" id="PTHR12121">
    <property type="entry name" value="CARBON CATABOLITE REPRESSOR PROTEIN 4"/>
    <property type="match status" value="1"/>
</dbReference>
<dbReference type="Pfam" id="PF03372">
    <property type="entry name" value="Exo_endo_phos"/>
    <property type="match status" value="1"/>
</dbReference>
<dbReference type="GeneID" id="66066724"/>
<dbReference type="AlphaFoldDB" id="A0A8E5HUZ3"/>
<dbReference type="InterPro" id="IPR005135">
    <property type="entry name" value="Endo/exonuclease/phosphatase"/>
</dbReference>
<dbReference type="PANTHER" id="PTHR12121:SF36">
    <property type="entry name" value="ENDONUCLEASE_EXONUCLEASE_PHOSPHATASE DOMAIN-CONTAINING PROTEIN"/>
    <property type="match status" value="1"/>
</dbReference>
<sequence>MAPAVPYKTGASFSLNIRYAADEHQRAPAEQPWPARCPRLAAQLRFLAAGHQPAPFLCLQEVLHAQLLDLQAQLGEPWAHVGRGRGAGPRDGELSPILFRADAWACDASRTLWLSETPDRPSRGWDAALNRVVTVGRFRHRASGARVVVMSTHLDHRGAEARRRSADLLLRLAAEWGRPDPDPGAPDAPDPVPVLVAGDFNSRPDGDAYRVMTAPGSGLRDVAALAGPRGHLGNHVTYTSFGEPDEFPQRLDFVFVRDDPGSLDVDAYAVLPNSFDDQVRFSDHRPVVADMRLRL</sequence>
<dbReference type="KEGG" id="uvi:66066724"/>
<dbReference type="InterPro" id="IPR050410">
    <property type="entry name" value="CCR4/nocturin_mRNA_transcr"/>
</dbReference>
<proteinExistence type="predicted"/>
<dbReference type="GO" id="GO:0000175">
    <property type="term" value="F:3'-5'-RNA exonuclease activity"/>
    <property type="evidence" value="ECO:0007669"/>
    <property type="project" value="TreeGrafter"/>
</dbReference>
<gene>
    <name evidence="2" type="ORF">UV8b_05947</name>
</gene>
<evidence type="ECO:0000313" key="2">
    <source>
        <dbReference type="EMBL" id="QUC21704.1"/>
    </source>
</evidence>
<organism evidence="2 3">
    <name type="scientific">Ustilaginoidea virens</name>
    <name type="common">Rice false smut fungus</name>
    <name type="synonym">Villosiclava virens</name>
    <dbReference type="NCBI Taxonomy" id="1159556"/>
    <lineage>
        <taxon>Eukaryota</taxon>
        <taxon>Fungi</taxon>
        <taxon>Dikarya</taxon>
        <taxon>Ascomycota</taxon>
        <taxon>Pezizomycotina</taxon>
        <taxon>Sordariomycetes</taxon>
        <taxon>Hypocreomycetidae</taxon>
        <taxon>Hypocreales</taxon>
        <taxon>Clavicipitaceae</taxon>
        <taxon>Ustilaginoidea</taxon>
    </lineage>
</organism>
<keyword evidence="3" id="KW-1185">Reference proteome</keyword>
<protein>
    <recommendedName>
        <fullName evidence="1">Endonuclease/exonuclease/phosphatase domain-containing protein</fullName>
    </recommendedName>
</protein>
<accession>A0A8E5HUZ3</accession>
<dbReference type="OrthoDB" id="276515at2759"/>
<feature type="domain" description="Endonuclease/exonuclease/phosphatase" evidence="1">
    <location>
        <begin position="47"/>
        <end position="284"/>
    </location>
</feature>
<dbReference type="Proteomes" id="UP000027002">
    <property type="component" value="Chromosome 4"/>
</dbReference>
<dbReference type="RefSeq" id="XP_042999377.1">
    <property type="nucleotide sequence ID" value="XM_043143444.1"/>
</dbReference>
<dbReference type="InterPro" id="IPR036691">
    <property type="entry name" value="Endo/exonu/phosph_ase_sf"/>
</dbReference>
<evidence type="ECO:0000259" key="1">
    <source>
        <dbReference type="Pfam" id="PF03372"/>
    </source>
</evidence>
<dbReference type="Gene3D" id="3.60.10.10">
    <property type="entry name" value="Endonuclease/exonuclease/phosphatase"/>
    <property type="match status" value="1"/>
</dbReference>
<dbReference type="EMBL" id="CP072756">
    <property type="protein sequence ID" value="QUC21704.1"/>
    <property type="molecule type" value="Genomic_DNA"/>
</dbReference>
<dbReference type="SUPFAM" id="SSF56219">
    <property type="entry name" value="DNase I-like"/>
    <property type="match status" value="1"/>
</dbReference>
<dbReference type="CDD" id="cd09083">
    <property type="entry name" value="EEP-1"/>
    <property type="match status" value="1"/>
</dbReference>
<reference evidence="2" key="1">
    <citation type="submission" date="2020-03" db="EMBL/GenBank/DDBJ databases">
        <title>A mixture of massive structural variations and highly conserved coding sequences in Ustilaginoidea virens genome.</title>
        <authorList>
            <person name="Zhang K."/>
            <person name="Zhao Z."/>
            <person name="Zhang Z."/>
            <person name="Li Y."/>
            <person name="Hsiang T."/>
            <person name="Sun W."/>
        </authorList>
    </citation>
    <scope>NUCLEOTIDE SEQUENCE</scope>
    <source>
        <strain evidence="2">UV-8b</strain>
    </source>
</reference>
<name>A0A8E5HUZ3_USTVR</name>